<name>S8ADN6_DACHA</name>
<organism evidence="4 5">
    <name type="scientific">Dactylellina haptotyla (strain CBS 200.50)</name>
    <name type="common">Nematode-trapping fungus</name>
    <name type="synonym">Monacrosporium haptotylum</name>
    <dbReference type="NCBI Taxonomy" id="1284197"/>
    <lineage>
        <taxon>Eukaryota</taxon>
        <taxon>Fungi</taxon>
        <taxon>Dikarya</taxon>
        <taxon>Ascomycota</taxon>
        <taxon>Pezizomycotina</taxon>
        <taxon>Orbiliomycetes</taxon>
        <taxon>Orbiliales</taxon>
        <taxon>Orbiliaceae</taxon>
        <taxon>Dactylellina</taxon>
    </lineage>
</organism>
<dbReference type="OrthoDB" id="4506138at2759"/>
<protein>
    <recommendedName>
        <fullName evidence="6">TNFR-Cys domain-containing protein</fullName>
    </recommendedName>
</protein>
<dbReference type="InterPro" id="IPR006969">
    <property type="entry name" value="Stig-like"/>
</dbReference>
<gene>
    <name evidence="4" type="ORF">H072_5003</name>
</gene>
<evidence type="ECO:0000313" key="4">
    <source>
        <dbReference type="EMBL" id="EPS41125.1"/>
    </source>
</evidence>
<evidence type="ECO:0000256" key="2">
    <source>
        <dbReference type="ARBA" id="ARBA00022729"/>
    </source>
</evidence>
<keyword evidence="2 3" id="KW-0732">Signal</keyword>
<comment type="similarity">
    <text evidence="1">Belongs to the STIG1 family.</text>
</comment>
<feature type="chain" id="PRO_5004560556" description="TNFR-Cys domain-containing protein" evidence="3">
    <location>
        <begin position="21"/>
        <end position="367"/>
    </location>
</feature>
<accession>S8ADN6</accession>
<sequence>MLLKYSLVVAFAILLGGSEAASCSVLPASCTPVNAASSASCVSLFSSSKIKRSTCTSTSTVTLATVTKTVTSISGTTTTTSVTDTRTIEQTKKRSSTSITLTSLTTATEIATTTLEPVITTVFYKRWMHELFARAPVVPADCSCFLTSTSTKTTTLKTPTTTSVVVVPTTKTYVSTIKTTITISNVGTTLTFTETFVATYSSTETIQSTVTVSQPACPSPSMTCGGSCIDPRTDPTNCGGCGSQCDDGMACNNGVCVVGACASRQQCSERINCFGTGDSSVLSCACNYVVDGPPTCVNQPPNCLGEQSCTASSQCPLGWVCVATCCTNGNCRKGAVKDNCPFPVGPLRFMARREVIPGWNENDLPPK</sequence>
<dbReference type="EMBL" id="AQGS01000256">
    <property type="protein sequence ID" value="EPS41125.1"/>
    <property type="molecule type" value="Genomic_DNA"/>
</dbReference>
<dbReference type="OMA" id="CSERINC"/>
<comment type="caution">
    <text evidence="4">The sequence shown here is derived from an EMBL/GenBank/DDBJ whole genome shotgun (WGS) entry which is preliminary data.</text>
</comment>
<feature type="signal peptide" evidence="3">
    <location>
        <begin position="1"/>
        <end position="20"/>
    </location>
</feature>
<keyword evidence="5" id="KW-1185">Reference proteome</keyword>
<reference evidence="4 5" key="1">
    <citation type="journal article" date="2013" name="PLoS Genet.">
        <title>Genomic mechanisms accounting for the adaptation to parasitism in nematode-trapping fungi.</title>
        <authorList>
            <person name="Meerupati T."/>
            <person name="Andersson K.M."/>
            <person name="Friman E."/>
            <person name="Kumar D."/>
            <person name="Tunlid A."/>
            <person name="Ahren D."/>
        </authorList>
    </citation>
    <scope>NUCLEOTIDE SEQUENCE [LARGE SCALE GENOMIC DNA]</scope>
    <source>
        <strain evidence="4 5">CBS 200.50</strain>
    </source>
</reference>
<evidence type="ECO:0000256" key="1">
    <source>
        <dbReference type="ARBA" id="ARBA00006010"/>
    </source>
</evidence>
<dbReference type="Pfam" id="PF04885">
    <property type="entry name" value="Stig1"/>
    <property type="match status" value="1"/>
</dbReference>
<dbReference type="STRING" id="1284197.S8ADN6"/>
<dbReference type="HOGENOM" id="CLU_754433_0_0_1"/>
<dbReference type="Proteomes" id="UP000015100">
    <property type="component" value="Unassembled WGS sequence"/>
</dbReference>
<proteinExistence type="inferred from homology"/>
<evidence type="ECO:0000256" key="3">
    <source>
        <dbReference type="SAM" id="SignalP"/>
    </source>
</evidence>
<evidence type="ECO:0008006" key="6">
    <source>
        <dbReference type="Google" id="ProtNLM"/>
    </source>
</evidence>
<reference evidence="5" key="2">
    <citation type="submission" date="2013-04" db="EMBL/GenBank/DDBJ databases">
        <title>Genomic mechanisms accounting for the adaptation to parasitism in nematode-trapping fungi.</title>
        <authorList>
            <person name="Ahren D.G."/>
        </authorList>
    </citation>
    <scope>NUCLEOTIDE SEQUENCE [LARGE SCALE GENOMIC DNA]</scope>
    <source>
        <strain evidence="5">CBS 200.50</strain>
    </source>
</reference>
<evidence type="ECO:0000313" key="5">
    <source>
        <dbReference type="Proteomes" id="UP000015100"/>
    </source>
</evidence>
<dbReference type="AlphaFoldDB" id="S8ADN6"/>